<keyword evidence="3" id="KW-1185">Reference proteome</keyword>
<dbReference type="InterPro" id="IPR000835">
    <property type="entry name" value="HTH_MarR-typ"/>
</dbReference>
<dbReference type="AlphaFoldDB" id="A0A4V4RDP0"/>
<name>A0A4V4RDP0_9MICO</name>
<dbReference type="InterPro" id="IPR039422">
    <property type="entry name" value="MarR/SlyA-like"/>
</dbReference>
<accession>A0A4V4RDP0</accession>
<dbReference type="PROSITE" id="PS50995">
    <property type="entry name" value="HTH_MARR_2"/>
    <property type="match status" value="1"/>
</dbReference>
<dbReference type="OrthoDB" id="8781857at2"/>
<proteinExistence type="predicted"/>
<sequence length="143" mass="15703">MTVDLERLGRSLKRVQHRDHRALDAALRETGISLVQWDALRAIDRAPGSSAHALAAASFQSDQAFGTLASRLVSAGYIERRPGPGRRIEHHLTTDGHDALDAGRRATDRVWRALFGSLDSEQRMTLQLLLDRLLASEPGDDAG</sequence>
<organism evidence="2 3">
    <name type="scientific">Subtercola vilae</name>
    <dbReference type="NCBI Taxonomy" id="2056433"/>
    <lineage>
        <taxon>Bacteria</taxon>
        <taxon>Bacillati</taxon>
        <taxon>Actinomycetota</taxon>
        <taxon>Actinomycetes</taxon>
        <taxon>Micrococcales</taxon>
        <taxon>Microbacteriaceae</taxon>
        <taxon>Subtercola</taxon>
    </lineage>
</organism>
<dbReference type="SMART" id="SM00347">
    <property type="entry name" value="HTH_MARR"/>
    <property type="match status" value="1"/>
</dbReference>
<reference evidence="2 3" key="1">
    <citation type="journal article" date="2019" name="Microorganisms">
        <title>Systematic Affiliation and Genome Analysis of Subtercola vilae DB165(T) with Particular Emphasis on Cold Adaptation of an Isolate from a High-Altitude Cold Volcano Lake.</title>
        <authorList>
            <person name="Villalobos A.S."/>
            <person name="Wiese J."/>
            <person name="Imhoff J.F."/>
            <person name="Dorador C."/>
            <person name="Keller A."/>
            <person name="Hentschel U."/>
        </authorList>
    </citation>
    <scope>NUCLEOTIDE SEQUENCE [LARGE SCALE GENOMIC DNA]</scope>
    <source>
        <strain evidence="2 3">DB165</strain>
    </source>
</reference>
<dbReference type="GO" id="GO:0006950">
    <property type="term" value="P:response to stress"/>
    <property type="evidence" value="ECO:0007669"/>
    <property type="project" value="TreeGrafter"/>
</dbReference>
<protein>
    <submittedName>
        <fullName evidence="2">MarR family transcriptional regulator</fullName>
    </submittedName>
</protein>
<dbReference type="PANTHER" id="PTHR33164:SF103">
    <property type="entry name" value="REGULATORY PROTEIN MARR"/>
    <property type="match status" value="1"/>
</dbReference>
<dbReference type="RefSeq" id="WP_136643486.1">
    <property type="nucleotide sequence ID" value="NZ_QYRT01000048.1"/>
</dbReference>
<evidence type="ECO:0000259" key="1">
    <source>
        <dbReference type="PROSITE" id="PS50995"/>
    </source>
</evidence>
<dbReference type="PANTHER" id="PTHR33164">
    <property type="entry name" value="TRANSCRIPTIONAL REGULATOR, MARR FAMILY"/>
    <property type="match status" value="1"/>
</dbReference>
<dbReference type="EMBL" id="QYRT01000048">
    <property type="protein sequence ID" value="TIH30824.1"/>
    <property type="molecule type" value="Genomic_DNA"/>
</dbReference>
<evidence type="ECO:0000313" key="3">
    <source>
        <dbReference type="Proteomes" id="UP000306192"/>
    </source>
</evidence>
<dbReference type="Pfam" id="PF12802">
    <property type="entry name" value="MarR_2"/>
    <property type="match status" value="1"/>
</dbReference>
<dbReference type="Proteomes" id="UP000306192">
    <property type="component" value="Unassembled WGS sequence"/>
</dbReference>
<gene>
    <name evidence="2" type="ORF">D4765_16895</name>
</gene>
<dbReference type="InterPro" id="IPR036388">
    <property type="entry name" value="WH-like_DNA-bd_sf"/>
</dbReference>
<feature type="domain" description="HTH marR-type" evidence="1">
    <location>
        <begin position="1"/>
        <end position="135"/>
    </location>
</feature>
<dbReference type="SUPFAM" id="SSF46785">
    <property type="entry name" value="Winged helix' DNA-binding domain"/>
    <property type="match status" value="1"/>
</dbReference>
<dbReference type="Gene3D" id="1.10.10.10">
    <property type="entry name" value="Winged helix-like DNA-binding domain superfamily/Winged helix DNA-binding domain"/>
    <property type="match status" value="1"/>
</dbReference>
<evidence type="ECO:0000313" key="2">
    <source>
        <dbReference type="EMBL" id="TIH30824.1"/>
    </source>
</evidence>
<dbReference type="InterPro" id="IPR036390">
    <property type="entry name" value="WH_DNA-bd_sf"/>
</dbReference>
<comment type="caution">
    <text evidence="2">The sequence shown here is derived from an EMBL/GenBank/DDBJ whole genome shotgun (WGS) entry which is preliminary data.</text>
</comment>
<dbReference type="GO" id="GO:0003700">
    <property type="term" value="F:DNA-binding transcription factor activity"/>
    <property type="evidence" value="ECO:0007669"/>
    <property type="project" value="InterPro"/>
</dbReference>